<protein>
    <submittedName>
        <fullName evidence="1">Uncharacterized protein</fullName>
    </submittedName>
</protein>
<dbReference type="EMBL" id="JARKHS020016279">
    <property type="protein sequence ID" value="KAK8773837.1"/>
    <property type="molecule type" value="Genomic_DNA"/>
</dbReference>
<evidence type="ECO:0000313" key="2">
    <source>
        <dbReference type="Proteomes" id="UP001321473"/>
    </source>
</evidence>
<gene>
    <name evidence="1" type="ORF">V5799_011630</name>
</gene>
<comment type="caution">
    <text evidence="1">The sequence shown here is derived from an EMBL/GenBank/DDBJ whole genome shotgun (WGS) entry which is preliminary data.</text>
</comment>
<accession>A0AAQ4EGC1</accession>
<name>A0AAQ4EGC1_AMBAM</name>
<reference evidence="1 2" key="1">
    <citation type="journal article" date="2023" name="Arcadia Sci">
        <title>De novo assembly of a long-read Amblyomma americanum tick genome.</title>
        <authorList>
            <person name="Chou S."/>
            <person name="Poskanzer K.E."/>
            <person name="Rollins M."/>
            <person name="Thuy-Boun P.S."/>
        </authorList>
    </citation>
    <scope>NUCLEOTIDE SEQUENCE [LARGE SCALE GENOMIC DNA]</scope>
    <source>
        <strain evidence="1">F_SG_1</strain>
        <tissue evidence="1">Salivary glands</tissue>
    </source>
</reference>
<proteinExistence type="predicted"/>
<evidence type="ECO:0000313" key="1">
    <source>
        <dbReference type="EMBL" id="KAK8773837.1"/>
    </source>
</evidence>
<keyword evidence="2" id="KW-1185">Reference proteome</keyword>
<sequence length="143" mass="15318">MDSFQRHGGLLIDEIKLSESLSLASNGTIEGFVDLGKFTPESRSAGRACDRVAHNPGLARSPLASQCTQRPGGKDSSVLSRQHLKNLQAVFCKGFKAPQVEGLQQPTLHGAAVSGPRHLFPVPGYWLKVVPTSLHLGLQADSH</sequence>
<organism evidence="1 2">
    <name type="scientific">Amblyomma americanum</name>
    <name type="common">Lone star tick</name>
    <dbReference type="NCBI Taxonomy" id="6943"/>
    <lineage>
        <taxon>Eukaryota</taxon>
        <taxon>Metazoa</taxon>
        <taxon>Ecdysozoa</taxon>
        <taxon>Arthropoda</taxon>
        <taxon>Chelicerata</taxon>
        <taxon>Arachnida</taxon>
        <taxon>Acari</taxon>
        <taxon>Parasitiformes</taxon>
        <taxon>Ixodida</taxon>
        <taxon>Ixodoidea</taxon>
        <taxon>Ixodidae</taxon>
        <taxon>Amblyomminae</taxon>
        <taxon>Amblyomma</taxon>
    </lineage>
</organism>
<dbReference type="AlphaFoldDB" id="A0AAQ4EGC1"/>
<dbReference type="Proteomes" id="UP001321473">
    <property type="component" value="Unassembled WGS sequence"/>
</dbReference>